<dbReference type="EMBL" id="QKYT01000416">
    <property type="protein sequence ID" value="RIA85589.1"/>
    <property type="molecule type" value="Genomic_DNA"/>
</dbReference>
<evidence type="ECO:0000256" key="1">
    <source>
        <dbReference type="SAM" id="MobiDB-lite"/>
    </source>
</evidence>
<evidence type="ECO:0000313" key="2">
    <source>
        <dbReference type="EMBL" id="RIA85589.1"/>
    </source>
</evidence>
<feature type="region of interest" description="Disordered" evidence="1">
    <location>
        <begin position="92"/>
        <end position="113"/>
    </location>
</feature>
<feature type="compositionally biased region" description="Low complexity" evidence="1">
    <location>
        <begin position="53"/>
        <end position="72"/>
    </location>
</feature>
<organism evidence="2 3">
    <name type="scientific">Glomus cerebriforme</name>
    <dbReference type="NCBI Taxonomy" id="658196"/>
    <lineage>
        <taxon>Eukaryota</taxon>
        <taxon>Fungi</taxon>
        <taxon>Fungi incertae sedis</taxon>
        <taxon>Mucoromycota</taxon>
        <taxon>Glomeromycotina</taxon>
        <taxon>Glomeromycetes</taxon>
        <taxon>Glomerales</taxon>
        <taxon>Glomeraceae</taxon>
        <taxon>Glomus</taxon>
    </lineage>
</organism>
<evidence type="ECO:0000313" key="3">
    <source>
        <dbReference type="Proteomes" id="UP000265703"/>
    </source>
</evidence>
<feature type="compositionally biased region" description="Polar residues" evidence="1">
    <location>
        <begin position="35"/>
        <end position="45"/>
    </location>
</feature>
<comment type="caution">
    <text evidence="2">The sequence shown here is derived from an EMBL/GenBank/DDBJ whole genome shotgun (WGS) entry which is preliminary data.</text>
</comment>
<accession>A0A397SL33</accession>
<gene>
    <name evidence="2" type="ORF">C1645_879206</name>
</gene>
<dbReference type="AlphaFoldDB" id="A0A397SL33"/>
<sequence length="135" mass="14730">MKINQQKHSSFNGHQSHEKFNNLTKAYYGNKKSITGRSIMKSSPRNFGRRWVSSPSQMSSISRGSSKSSRMSTLEITPVGSHPHVATPVVLPVVTGGTSGTTSSSPSSNTFSQNATTINMTFNTYRATNDQNTQE</sequence>
<keyword evidence="3" id="KW-1185">Reference proteome</keyword>
<proteinExistence type="predicted"/>
<protein>
    <submittedName>
        <fullName evidence="2">Uncharacterized protein</fullName>
    </submittedName>
</protein>
<feature type="compositionally biased region" description="Low complexity" evidence="1">
    <location>
        <begin position="92"/>
        <end position="110"/>
    </location>
</feature>
<dbReference type="Proteomes" id="UP000265703">
    <property type="component" value="Unassembled WGS sequence"/>
</dbReference>
<reference evidence="2 3" key="1">
    <citation type="submission" date="2018-06" db="EMBL/GenBank/DDBJ databases">
        <title>Comparative genomics reveals the genomic features of Rhizophagus irregularis, R. cerebriforme, R. diaphanum and Gigaspora rosea, and their symbiotic lifestyle signature.</title>
        <authorList>
            <person name="Morin E."/>
            <person name="San Clemente H."/>
            <person name="Chen E.C.H."/>
            <person name="De La Providencia I."/>
            <person name="Hainaut M."/>
            <person name="Kuo A."/>
            <person name="Kohler A."/>
            <person name="Murat C."/>
            <person name="Tang N."/>
            <person name="Roy S."/>
            <person name="Loubradou J."/>
            <person name="Henrissat B."/>
            <person name="Grigoriev I.V."/>
            <person name="Corradi N."/>
            <person name="Roux C."/>
            <person name="Martin F.M."/>
        </authorList>
    </citation>
    <scope>NUCLEOTIDE SEQUENCE [LARGE SCALE GENOMIC DNA]</scope>
    <source>
        <strain evidence="2 3">DAOM 227022</strain>
    </source>
</reference>
<name>A0A397SL33_9GLOM</name>
<feature type="region of interest" description="Disordered" evidence="1">
    <location>
        <begin position="35"/>
        <end position="72"/>
    </location>
</feature>